<evidence type="ECO:0000256" key="1">
    <source>
        <dbReference type="SAM" id="Phobius"/>
    </source>
</evidence>
<organism evidence="2 3">
    <name type="scientific">Catellatospora aurea</name>
    <dbReference type="NCBI Taxonomy" id="1337874"/>
    <lineage>
        <taxon>Bacteria</taxon>
        <taxon>Bacillati</taxon>
        <taxon>Actinomycetota</taxon>
        <taxon>Actinomycetes</taxon>
        <taxon>Micromonosporales</taxon>
        <taxon>Micromonosporaceae</taxon>
        <taxon>Catellatospora</taxon>
    </lineage>
</organism>
<dbReference type="EMBL" id="JBHTAC010000004">
    <property type="protein sequence ID" value="MFC7241995.1"/>
    <property type="molecule type" value="Genomic_DNA"/>
</dbReference>
<keyword evidence="1" id="KW-0472">Membrane</keyword>
<feature type="transmembrane region" description="Helical" evidence="1">
    <location>
        <begin position="6"/>
        <end position="26"/>
    </location>
</feature>
<dbReference type="Proteomes" id="UP001596392">
    <property type="component" value="Unassembled WGS sequence"/>
</dbReference>
<comment type="caution">
    <text evidence="2">The sequence shown here is derived from an EMBL/GenBank/DDBJ whole genome shotgun (WGS) entry which is preliminary data.</text>
</comment>
<proteinExistence type="predicted"/>
<keyword evidence="1" id="KW-0812">Transmembrane</keyword>
<dbReference type="RefSeq" id="WP_376805431.1">
    <property type="nucleotide sequence ID" value="NZ_JBHTAC010000004.1"/>
</dbReference>
<keyword evidence="1" id="KW-1133">Transmembrane helix</keyword>
<reference evidence="3" key="1">
    <citation type="journal article" date="2019" name="Int. J. Syst. Evol. Microbiol.">
        <title>The Global Catalogue of Microorganisms (GCM) 10K type strain sequencing project: providing services to taxonomists for standard genome sequencing and annotation.</title>
        <authorList>
            <consortium name="The Broad Institute Genomics Platform"/>
            <consortium name="The Broad Institute Genome Sequencing Center for Infectious Disease"/>
            <person name="Wu L."/>
            <person name="Ma J."/>
        </authorList>
    </citation>
    <scope>NUCLEOTIDE SEQUENCE [LARGE SCALE GENOMIC DNA]</scope>
    <source>
        <strain evidence="3">CGMCC 1.9106</strain>
    </source>
</reference>
<accession>A0ABW2GPP8</accession>
<evidence type="ECO:0000313" key="3">
    <source>
        <dbReference type="Proteomes" id="UP001596392"/>
    </source>
</evidence>
<protein>
    <submittedName>
        <fullName evidence="2">Uncharacterized protein</fullName>
    </submittedName>
</protein>
<gene>
    <name evidence="2" type="ORF">ACFQO7_05820</name>
</gene>
<name>A0ABW2GPP8_9ACTN</name>
<sequence length="81" mass="9012">MSRVRAVAQVATPFVWFGMVAAISLLRRYWPVRSTMAAGGADVDWLYEHNSAGVRSHFDANVTVEEIEHLAQLLRGPQTIS</sequence>
<evidence type="ECO:0000313" key="2">
    <source>
        <dbReference type="EMBL" id="MFC7241995.1"/>
    </source>
</evidence>
<keyword evidence="3" id="KW-1185">Reference proteome</keyword>